<gene>
    <name evidence="5" type="ORF">WOU_01826</name>
</gene>
<dbReference type="InterPro" id="IPR044929">
    <property type="entry name" value="DNA/RNA_non-sp_Endonuclease_sf"/>
</dbReference>
<evidence type="ECO:0000313" key="5">
    <source>
        <dbReference type="EMBL" id="EOK13740.1"/>
    </source>
</evidence>
<dbReference type="Proteomes" id="UP000013638">
    <property type="component" value="Unassembled WGS sequence"/>
</dbReference>
<keyword evidence="2" id="KW-0175">Coiled coil</keyword>
<dbReference type="InterPro" id="IPR044927">
    <property type="entry name" value="Endonuclea_NS_2"/>
</dbReference>
<dbReference type="PATRIC" id="fig|1169311.3.peg.1800"/>
<comment type="similarity">
    <text evidence="1">In the N-terminal section; belongs to the LXG family.</text>
</comment>
<dbReference type="Pfam" id="PF13930">
    <property type="entry name" value="Endonuclea_NS_2"/>
    <property type="match status" value="1"/>
</dbReference>
<feature type="region of interest" description="Disordered" evidence="3">
    <location>
        <begin position="451"/>
        <end position="472"/>
    </location>
</feature>
<evidence type="ECO:0000256" key="1">
    <source>
        <dbReference type="ARBA" id="ARBA00034117"/>
    </source>
</evidence>
<evidence type="ECO:0000313" key="6">
    <source>
        <dbReference type="Proteomes" id="UP000013638"/>
    </source>
</evidence>
<organism evidence="5 6">
    <name type="scientific">Enterococcus faecalis ATCC 6055</name>
    <dbReference type="NCBI Taxonomy" id="1169311"/>
    <lineage>
        <taxon>Bacteria</taxon>
        <taxon>Bacillati</taxon>
        <taxon>Bacillota</taxon>
        <taxon>Bacilli</taxon>
        <taxon>Lactobacillales</taxon>
        <taxon>Enterococcaceae</taxon>
        <taxon>Enterococcus</taxon>
    </lineage>
</organism>
<feature type="compositionally biased region" description="Basic residues" evidence="3">
    <location>
        <begin position="451"/>
        <end position="461"/>
    </location>
</feature>
<dbReference type="HOGENOM" id="CLU_510814_0_0_9"/>
<comment type="caution">
    <text evidence="5">The sequence shown here is derived from an EMBL/GenBank/DDBJ whole genome shotgun (WGS) entry which is preliminary data.</text>
</comment>
<reference evidence="5 6" key="1">
    <citation type="submission" date="2013-02" db="EMBL/GenBank/DDBJ databases">
        <title>The Genome Sequence of Enterococcus faecalis ATCC_6055.</title>
        <authorList>
            <consortium name="The Broad Institute Genome Sequencing Platform"/>
            <consortium name="The Broad Institute Genome Sequencing Center for Infectious Disease"/>
            <person name="Earl A.M."/>
            <person name="Gilmore M.S."/>
            <person name="Lebreton F."/>
            <person name="Walker B."/>
            <person name="Young S.K."/>
            <person name="Zeng Q."/>
            <person name="Gargeya S."/>
            <person name="Fitzgerald M."/>
            <person name="Haas B."/>
            <person name="Abouelleil A."/>
            <person name="Alvarado L."/>
            <person name="Arachchi H.M."/>
            <person name="Berlin A.M."/>
            <person name="Chapman S.B."/>
            <person name="Dewar J."/>
            <person name="Goldberg J."/>
            <person name="Griggs A."/>
            <person name="Gujja S."/>
            <person name="Hansen M."/>
            <person name="Howarth C."/>
            <person name="Imamovic A."/>
            <person name="Larimer J."/>
            <person name="McCowan C."/>
            <person name="Murphy C."/>
            <person name="Neiman D."/>
            <person name="Pearson M."/>
            <person name="Priest M."/>
            <person name="Roberts A."/>
            <person name="Saif S."/>
            <person name="Shea T."/>
            <person name="Sisk P."/>
            <person name="Sykes S."/>
            <person name="Wortman J."/>
            <person name="Nusbaum C."/>
            <person name="Birren B."/>
        </authorList>
    </citation>
    <scope>NUCLEOTIDE SEQUENCE [LARGE SCALE GENOMIC DNA]</scope>
    <source>
        <strain evidence="5 6">ATCC 6055</strain>
    </source>
</reference>
<dbReference type="InterPro" id="IPR006829">
    <property type="entry name" value="LXG_dom"/>
</dbReference>
<evidence type="ECO:0000256" key="2">
    <source>
        <dbReference type="SAM" id="Coils"/>
    </source>
</evidence>
<dbReference type="EMBL" id="ASDZ01000019">
    <property type="protein sequence ID" value="EOK13740.1"/>
    <property type="molecule type" value="Genomic_DNA"/>
</dbReference>
<dbReference type="Gene3D" id="3.40.570.10">
    <property type="entry name" value="Extracellular Endonuclease, subunit A"/>
    <property type="match status" value="1"/>
</dbReference>
<dbReference type="AlphaFoldDB" id="R3KJ57"/>
<accession>R3KJ57</accession>
<evidence type="ECO:0000256" key="3">
    <source>
        <dbReference type="SAM" id="MobiDB-lite"/>
    </source>
</evidence>
<dbReference type="PROSITE" id="PS51756">
    <property type="entry name" value="LXG"/>
    <property type="match status" value="1"/>
</dbReference>
<proteinExistence type="inferred from homology"/>
<evidence type="ECO:0000259" key="4">
    <source>
        <dbReference type="PROSITE" id="PS51756"/>
    </source>
</evidence>
<feature type="coiled-coil region" evidence="2">
    <location>
        <begin position="145"/>
        <end position="172"/>
    </location>
</feature>
<dbReference type="RefSeq" id="WP_002401312.1">
    <property type="nucleotide sequence ID" value="NZ_KB944862.1"/>
</dbReference>
<sequence length="556" mass="61856">MVRYVRADSQALVSSMKTTIQQARELTSKLNQGSQHLVQSVDGKQLSGAAYTAGKGLFEQVIIPTIKRADQAIQSLEQDLARYRHAEMAVERWSLIDSELQQELIRSLQRQLRTIDYQIDMARQLESSLIGELAKPLLHAIHMDTQRLHNAKVALLDKLREAEQKLNGLKQFDHQTALLFENSLQQLKIVTQSIQVLNGTKVDSATGKYTLPVGFDHSWFTSVKKQSVTDEKKQIALTKGMVQLNLPVEAQKYYQEIMQEALKNVPVKQWDKVIQELNQLLLFDEKGNILRVLPANFGAGNGVIILKNGKNDKELTEQANKELDKKQWEALNDSLLQLATGVVTALTGLGITGLDFAGTYFSGGTLAAVGVSQAGMVAGATTMGAGAVAVTDAIRKMGVATSSVNYSFARNYGQQHKDLKPNNEYQSGEHDYGYKTDELGRVSNADANLKLKTHQGRKRHNPNTPDKQPDDHAGHIFADMFGGSPELNNLLSQAKNVNLKEYGRLERIWKKALQEGKEVFVKVKINYEGNSLRPNSFDVNYTIDGLRKSTTIQNVN</sequence>
<protein>
    <recommendedName>
        <fullName evidence="4">LXG domain-containing protein</fullName>
    </recommendedName>
</protein>
<feature type="domain" description="LXG" evidence="4">
    <location>
        <begin position="7"/>
        <end position="240"/>
    </location>
</feature>
<name>R3KJ57_ENTFL</name>